<gene>
    <name evidence="1" type="ORF">CDAUBV1_LOCUS15153</name>
</gene>
<dbReference type="Gene3D" id="3.30.70.100">
    <property type="match status" value="1"/>
</dbReference>
<comment type="caution">
    <text evidence="1">The sequence shown here is derived from an EMBL/GenBank/DDBJ whole genome shotgun (WGS) entry which is preliminary data.</text>
</comment>
<evidence type="ECO:0000313" key="1">
    <source>
        <dbReference type="EMBL" id="CAL5139969.1"/>
    </source>
</evidence>
<protein>
    <recommendedName>
        <fullName evidence="3">ABM domain-containing protein</fullName>
    </recommendedName>
</protein>
<sequence length="226" mass="26113">MGLSSKFHEPQVKDLLDTKMDLGITACAFSYLLVIVVNTEETELLAVRNFIIREICKLTITNGTLIGFGYPNPQITELCHIWDRHEVAILFTFDTSLQLRQYLDEMRFRSRFRAGFDIFSFPLINVLRPKENCRYLELTLHDVKYPEEFRNYVSTLPELAEKNGGTLAAATKSVRVYDGARVPNYIVVSQWNSENAFLDYVQDLNRQLNGEKYACTARTLLEIRPE</sequence>
<accession>A0AAV2TUV2</accession>
<dbReference type="SUPFAM" id="SSF54909">
    <property type="entry name" value="Dimeric alpha+beta barrel"/>
    <property type="match status" value="1"/>
</dbReference>
<dbReference type="AlphaFoldDB" id="A0AAV2TUV2"/>
<dbReference type="InterPro" id="IPR011008">
    <property type="entry name" value="Dimeric_a/b-barrel"/>
</dbReference>
<name>A0AAV2TUV2_CALDB</name>
<dbReference type="Proteomes" id="UP001497525">
    <property type="component" value="Unassembled WGS sequence"/>
</dbReference>
<organism evidence="1 2">
    <name type="scientific">Calicophoron daubneyi</name>
    <name type="common">Rumen fluke</name>
    <name type="synonym">Paramphistomum daubneyi</name>
    <dbReference type="NCBI Taxonomy" id="300641"/>
    <lineage>
        <taxon>Eukaryota</taxon>
        <taxon>Metazoa</taxon>
        <taxon>Spiralia</taxon>
        <taxon>Lophotrochozoa</taxon>
        <taxon>Platyhelminthes</taxon>
        <taxon>Trematoda</taxon>
        <taxon>Digenea</taxon>
        <taxon>Plagiorchiida</taxon>
        <taxon>Pronocephalata</taxon>
        <taxon>Paramphistomoidea</taxon>
        <taxon>Paramphistomidae</taxon>
        <taxon>Calicophoron</taxon>
    </lineage>
</organism>
<dbReference type="EMBL" id="CAXLJL010000689">
    <property type="protein sequence ID" value="CAL5139969.1"/>
    <property type="molecule type" value="Genomic_DNA"/>
</dbReference>
<proteinExistence type="predicted"/>
<evidence type="ECO:0000313" key="2">
    <source>
        <dbReference type="Proteomes" id="UP001497525"/>
    </source>
</evidence>
<evidence type="ECO:0008006" key="3">
    <source>
        <dbReference type="Google" id="ProtNLM"/>
    </source>
</evidence>
<reference evidence="1" key="1">
    <citation type="submission" date="2024-06" db="EMBL/GenBank/DDBJ databases">
        <authorList>
            <person name="Liu X."/>
            <person name="Lenzi L."/>
            <person name="Haldenby T S."/>
            <person name="Uol C."/>
        </authorList>
    </citation>
    <scope>NUCLEOTIDE SEQUENCE</scope>
</reference>